<dbReference type="Pfam" id="PF11741">
    <property type="entry name" value="AMIN"/>
    <property type="match status" value="1"/>
</dbReference>
<dbReference type="Gene3D" id="2.60.40.3500">
    <property type="match status" value="1"/>
</dbReference>
<evidence type="ECO:0000259" key="2">
    <source>
        <dbReference type="Pfam" id="PF11741"/>
    </source>
</evidence>
<reference evidence="3 4" key="1">
    <citation type="submission" date="2022-08" db="EMBL/GenBank/DDBJ databases">
        <title>Genome Sequence of the sulphate-reducing bacterium, Pseudodesulfovibrio sp. SYK.</title>
        <authorList>
            <person name="Kondo R."/>
            <person name="Kataoka T."/>
        </authorList>
    </citation>
    <scope>NUCLEOTIDE SEQUENCE [LARGE SCALE GENOMIC DNA]</scope>
    <source>
        <strain evidence="3 4">SYK</strain>
    </source>
</reference>
<sequence>MSKKSGKWAILLGLCVAIAFIASTTFVPSGDAETPVRNELRMSVDFTILPMVLPDGTETPAQSAENQGLGEPEVITLPEEPQAVATPDQKPIKPQPEVTEPTPPVVKEQTPQTPGKVKSVAVKETDTGFTITIQTDRPVADTSYINLTTPRRLVFDLIGSWKYHNANVIRLDGSVKHVVVGEHPDRLRLVIHFRTPPANAIKPTVNTTDTTLTATVALQ</sequence>
<proteinExistence type="predicted"/>
<name>A0ABN6S4U5_9BACT</name>
<dbReference type="Proteomes" id="UP001317742">
    <property type="component" value="Chromosome"/>
</dbReference>
<dbReference type="EMBL" id="AP026709">
    <property type="protein sequence ID" value="BDQ38217.1"/>
    <property type="molecule type" value="Genomic_DNA"/>
</dbReference>
<protein>
    <recommendedName>
        <fullName evidence="2">AMIN domain-containing protein</fullName>
    </recommendedName>
</protein>
<feature type="compositionally biased region" description="Low complexity" evidence="1">
    <location>
        <begin position="95"/>
        <end position="114"/>
    </location>
</feature>
<accession>A0ABN6S4U5</accession>
<gene>
    <name evidence="3" type="ORF">SYK_25770</name>
</gene>
<evidence type="ECO:0000256" key="1">
    <source>
        <dbReference type="SAM" id="MobiDB-lite"/>
    </source>
</evidence>
<dbReference type="InterPro" id="IPR021731">
    <property type="entry name" value="AMIN_dom"/>
</dbReference>
<organism evidence="3 4">
    <name type="scientific">Pseudodesulfovibrio nedwellii</name>
    <dbReference type="NCBI Taxonomy" id="2973072"/>
    <lineage>
        <taxon>Bacteria</taxon>
        <taxon>Pseudomonadati</taxon>
        <taxon>Thermodesulfobacteriota</taxon>
        <taxon>Desulfovibrionia</taxon>
        <taxon>Desulfovibrionales</taxon>
        <taxon>Desulfovibrionaceae</taxon>
    </lineage>
</organism>
<feature type="region of interest" description="Disordered" evidence="1">
    <location>
        <begin position="84"/>
        <end position="119"/>
    </location>
</feature>
<keyword evidence="4" id="KW-1185">Reference proteome</keyword>
<feature type="domain" description="AMIN" evidence="2">
    <location>
        <begin position="120"/>
        <end position="202"/>
    </location>
</feature>
<dbReference type="RefSeq" id="WP_281760721.1">
    <property type="nucleotide sequence ID" value="NZ_AP026709.1"/>
</dbReference>
<evidence type="ECO:0000313" key="4">
    <source>
        <dbReference type="Proteomes" id="UP001317742"/>
    </source>
</evidence>
<evidence type="ECO:0000313" key="3">
    <source>
        <dbReference type="EMBL" id="BDQ38217.1"/>
    </source>
</evidence>